<proteinExistence type="predicted"/>
<comment type="caution">
    <text evidence="1">The sequence shown here is derived from an EMBL/GenBank/DDBJ whole genome shotgun (WGS) entry which is preliminary data.</text>
</comment>
<accession>A0ABQ4WF19</accession>
<evidence type="ECO:0000313" key="2">
    <source>
        <dbReference type="Proteomes" id="UP001151760"/>
    </source>
</evidence>
<keyword evidence="2" id="KW-1185">Reference proteome</keyword>
<dbReference type="Proteomes" id="UP001151760">
    <property type="component" value="Unassembled WGS sequence"/>
</dbReference>
<dbReference type="EMBL" id="BQNB010008584">
    <property type="protein sequence ID" value="GJS51415.1"/>
    <property type="molecule type" value="Genomic_DNA"/>
</dbReference>
<reference evidence="1" key="1">
    <citation type="journal article" date="2022" name="Int. J. Mol. Sci.">
        <title>Draft Genome of Tanacetum Coccineum: Genomic Comparison of Closely Related Tanacetum-Family Plants.</title>
        <authorList>
            <person name="Yamashiro T."/>
            <person name="Shiraishi A."/>
            <person name="Nakayama K."/>
            <person name="Satake H."/>
        </authorList>
    </citation>
    <scope>NUCLEOTIDE SEQUENCE</scope>
</reference>
<evidence type="ECO:0000313" key="1">
    <source>
        <dbReference type="EMBL" id="GJS51415.1"/>
    </source>
</evidence>
<sequence>MLNYPGDHDSEDEVELVDNDMARSMASERIDFGTQSLLEQWRYSYENGYYNEHPYDDDMYGEDMNQDSAHMVVASKVPMLKHGEFELWRMRIEQYIQMIDYALWDVIENGNTAQKTTVVEGVEKIMPPTTAEEKA</sequence>
<protein>
    <submittedName>
        <fullName evidence="1">Uncharacterized protein</fullName>
    </submittedName>
</protein>
<gene>
    <name evidence="1" type="ORF">Tco_0624777</name>
</gene>
<reference evidence="1" key="2">
    <citation type="submission" date="2022-01" db="EMBL/GenBank/DDBJ databases">
        <authorList>
            <person name="Yamashiro T."/>
            <person name="Shiraishi A."/>
            <person name="Satake H."/>
            <person name="Nakayama K."/>
        </authorList>
    </citation>
    <scope>NUCLEOTIDE SEQUENCE</scope>
</reference>
<name>A0ABQ4WF19_9ASTR</name>
<organism evidence="1 2">
    <name type="scientific">Tanacetum coccineum</name>
    <dbReference type="NCBI Taxonomy" id="301880"/>
    <lineage>
        <taxon>Eukaryota</taxon>
        <taxon>Viridiplantae</taxon>
        <taxon>Streptophyta</taxon>
        <taxon>Embryophyta</taxon>
        <taxon>Tracheophyta</taxon>
        <taxon>Spermatophyta</taxon>
        <taxon>Magnoliopsida</taxon>
        <taxon>eudicotyledons</taxon>
        <taxon>Gunneridae</taxon>
        <taxon>Pentapetalae</taxon>
        <taxon>asterids</taxon>
        <taxon>campanulids</taxon>
        <taxon>Asterales</taxon>
        <taxon>Asteraceae</taxon>
        <taxon>Asteroideae</taxon>
        <taxon>Anthemideae</taxon>
        <taxon>Anthemidinae</taxon>
        <taxon>Tanacetum</taxon>
    </lineage>
</organism>